<dbReference type="EMBL" id="JAZGSY010000041">
    <property type="protein sequence ID" value="KAL1842495.1"/>
    <property type="molecule type" value="Genomic_DNA"/>
</dbReference>
<keyword evidence="3" id="KW-1185">Reference proteome</keyword>
<evidence type="ECO:0000313" key="2">
    <source>
        <dbReference type="EMBL" id="KAL1842495.1"/>
    </source>
</evidence>
<dbReference type="PANTHER" id="PTHR36987:SF1">
    <property type="entry name" value="NADH DEHYDROGENASE [UBIQUINONE] 1 BETA SUBCOMPLEX SUBUNIT 2"/>
    <property type="match status" value="1"/>
</dbReference>
<proteinExistence type="predicted"/>
<evidence type="ECO:0000256" key="1">
    <source>
        <dbReference type="SAM" id="Phobius"/>
    </source>
</evidence>
<feature type="transmembrane region" description="Helical" evidence="1">
    <location>
        <begin position="12"/>
        <end position="29"/>
    </location>
</feature>
<keyword evidence="1" id="KW-0472">Membrane</keyword>
<dbReference type="InterPro" id="IPR044980">
    <property type="entry name" value="NDUFB2_plant/fungi"/>
</dbReference>
<protein>
    <submittedName>
        <fullName evidence="2">Uncharacterized protein</fullName>
    </submittedName>
</protein>
<reference evidence="2 3" key="1">
    <citation type="journal article" date="2024" name="Commun. Biol.">
        <title>Comparative genomic analysis of thermophilic fungi reveals convergent evolutionary adaptations and gene losses.</title>
        <authorList>
            <person name="Steindorff A.S."/>
            <person name="Aguilar-Pontes M.V."/>
            <person name="Robinson A.J."/>
            <person name="Andreopoulos B."/>
            <person name="LaButti K."/>
            <person name="Kuo A."/>
            <person name="Mondo S."/>
            <person name="Riley R."/>
            <person name="Otillar R."/>
            <person name="Haridas S."/>
            <person name="Lipzen A."/>
            <person name="Grimwood J."/>
            <person name="Schmutz J."/>
            <person name="Clum A."/>
            <person name="Reid I.D."/>
            <person name="Moisan M.C."/>
            <person name="Butler G."/>
            <person name="Nguyen T.T.M."/>
            <person name="Dewar K."/>
            <person name="Conant G."/>
            <person name="Drula E."/>
            <person name="Henrissat B."/>
            <person name="Hansel C."/>
            <person name="Singer S."/>
            <person name="Hutchinson M.I."/>
            <person name="de Vries R.P."/>
            <person name="Natvig D.O."/>
            <person name="Powell A.J."/>
            <person name="Tsang A."/>
            <person name="Grigoriev I.V."/>
        </authorList>
    </citation>
    <scope>NUCLEOTIDE SEQUENCE [LARGE SCALE GENOMIC DNA]</scope>
    <source>
        <strain evidence="2 3">CBS 620.91</strain>
    </source>
</reference>
<organism evidence="2 3">
    <name type="scientific">Humicola insolens</name>
    <name type="common">Soft-rot fungus</name>
    <dbReference type="NCBI Taxonomy" id="85995"/>
    <lineage>
        <taxon>Eukaryota</taxon>
        <taxon>Fungi</taxon>
        <taxon>Dikarya</taxon>
        <taxon>Ascomycota</taxon>
        <taxon>Pezizomycotina</taxon>
        <taxon>Sordariomycetes</taxon>
        <taxon>Sordariomycetidae</taxon>
        <taxon>Sordariales</taxon>
        <taxon>Chaetomiaceae</taxon>
        <taxon>Mycothermus</taxon>
    </lineage>
</organism>
<accession>A0ABR3VL42</accession>
<keyword evidence="1" id="KW-0812">Transmembrane</keyword>
<name>A0ABR3VL42_HUMIN</name>
<sequence length="70" mass="7621">MAAGAPPVRPVYRFFATGLGASMWFWIFYRAKKDGIAPAHTPLLLLLVLTLSSNPAQHHPSTVTTAVVRC</sequence>
<keyword evidence="1" id="KW-1133">Transmembrane helix</keyword>
<evidence type="ECO:0000313" key="3">
    <source>
        <dbReference type="Proteomes" id="UP001583172"/>
    </source>
</evidence>
<dbReference type="Proteomes" id="UP001583172">
    <property type="component" value="Unassembled WGS sequence"/>
</dbReference>
<gene>
    <name evidence="2" type="ORF">VTJ49DRAFT_5101</name>
</gene>
<dbReference type="PANTHER" id="PTHR36987">
    <property type="entry name" value="NADH DEHYDROGENASE [UBIQUINONE] 1 BETA SUBCOMPLEX SUBUNIT 2-LIKE"/>
    <property type="match status" value="1"/>
</dbReference>
<comment type="caution">
    <text evidence="2">The sequence shown here is derived from an EMBL/GenBank/DDBJ whole genome shotgun (WGS) entry which is preliminary data.</text>
</comment>